<dbReference type="InterPro" id="IPR050371">
    <property type="entry name" value="Fungal_virulence_M36"/>
</dbReference>
<dbReference type="InterPro" id="IPR001842">
    <property type="entry name" value="Peptidase_M36"/>
</dbReference>
<feature type="signal peptide" evidence="8">
    <location>
        <begin position="1"/>
        <end position="35"/>
    </location>
</feature>
<feature type="chain" id="PRO_5034618183" description="Extracellular metalloproteinase" evidence="8">
    <location>
        <begin position="36"/>
        <end position="647"/>
    </location>
</feature>
<comment type="cofactor">
    <cofactor evidence="7">
        <name>Zn(2+)</name>
        <dbReference type="ChEBI" id="CHEBI:29105"/>
    </cofactor>
    <text evidence="7">Binds 1 zinc ion per subunit.</text>
</comment>
<dbReference type="EMBL" id="JAEMWZ010000237">
    <property type="protein sequence ID" value="KAG7130065.1"/>
    <property type="molecule type" value="Genomic_DNA"/>
</dbReference>
<dbReference type="OrthoDB" id="3227768at2759"/>
<comment type="caution">
    <text evidence="10">The sequence shown here is derived from an EMBL/GenBank/DDBJ whole genome shotgun (WGS) entry which is preliminary data.</text>
</comment>
<keyword evidence="3 8" id="KW-0378">Hydrolase</keyword>
<dbReference type="Proteomes" id="UP000689129">
    <property type="component" value="Unassembled WGS sequence"/>
</dbReference>
<gene>
    <name evidence="10" type="ORF">HYQ45_010979</name>
</gene>
<keyword evidence="1 8" id="KW-0645">Protease</keyword>
<evidence type="ECO:0000256" key="7">
    <source>
        <dbReference type="PIRSR" id="PIRSR601842-2"/>
    </source>
</evidence>
<dbReference type="Pfam" id="PF02128">
    <property type="entry name" value="Peptidase_M36"/>
    <property type="match status" value="1"/>
</dbReference>
<feature type="active site" evidence="6">
    <location>
        <position position="439"/>
    </location>
</feature>
<dbReference type="GO" id="GO:0008270">
    <property type="term" value="F:zinc ion binding"/>
    <property type="evidence" value="ECO:0007669"/>
    <property type="project" value="InterPro"/>
</dbReference>
<keyword evidence="8" id="KW-0865">Zymogen</keyword>
<keyword evidence="2 7" id="KW-0479">Metal-binding</keyword>
<feature type="binding site" evidence="7">
    <location>
        <position position="468"/>
    </location>
    <ligand>
        <name>Zn(2+)</name>
        <dbReference type="ChEBI" id="CHEBI:29105"/>
        <note>catalytic</note>
    </ligand>
</feature>
<keyword evidence="8" id="KW-0964">Secreted</keyword>
<proteinExistence type="inferred from homology"/>
<evidence type="ECO:0000259" key="9">
    <source>
        <dbReference type="Pfam" id="PF07504"/>
    </source>
</evidence>
<dbReference type="GO" id="GO:0005576">
    <property type="term" value="C:extracellular region"/>
    <property type="evidence" value="ECO:0007669"/>
    <property type="project" value="UniProtKB-SubCell"/>
</dbReference>
<dbReference type="PANTHER" id="PTHR33478:SF1">
    <property type="entry name" value="EXTRACELLULAR METALLOPROTEINASE MEP"/>
    <property type="match status" value="1"/>
</dbReference>
<feature type="binding site" evidence="7">
    <location>
        <position position="438"/>
    </location>
    <ligand>
        <name>Zn(2+)</name>
        <dbReference type="ChEBI" id="CHEBI:29105"/>
        <note>catalytic</note>
    </ligand>
</feature>
<evidence type="ECO:0000256" key="2">
    <source>
        <dbReference type="ARBA" id="ARBA00022723"/>
    </source>
</evidence>
<keyword evidence="4 7" id="KW-0862">Zinc</keyword>
<protein>
    <recommendedName>
        <fullName evidence="8">Extracellular metalloproteinase</fullName>
        <ecNumber evidence="8">3.4.24.-</ecNumber>
    </recommendedName>
    <alternativeName>
        <fullName evidence="8">Fungalysin</fullName>
    </alternativeName>
</protein>
<dbReference type="Pfam" id="PF07504">
    <property type="entry name" value="FTP"/>
    <property type="match status" value="1"/>
</dbReference>
<feature type="domain" description="FTP" evidence="9">
    <location>
        <begin position="105"/>
        <end position="155"/>
    </location>
</feature>
<comment type="subcellular location">
    <subcellularLocation>
        <location evidence="8">Secreted</location>
    </subcellularLocation>
</comment>
<keyword evidence="8" id="KW-0732">Signal</keyword>
<organism evidence="10 11">
    <name type="scientific">Verticillium longisporum</name>
    <name type="common">Verticillium dahliae var. longisporum</name>
    <dbReference type="NCBI Taxonomy" id="100787"/>
    <lineage>
        <taxon>Eukaryota</taxon>
        <taxon>Fungi</taxon>
        <taxon>Dikarya</taxon>
        <taxon>Ascomycota</taxon>
        <taxon>Pezizomycotina</taxon>
        <taxon>Sordariomycetes</taxon>
        <taxon>Hypocreomycetidae</taxon>
        <taxon>Glomerellales</taxon>
        <taxon>Plectosphaerellaceae</taxon>
        <taxon>Verticillium</taxon>
    </lineage>
</organism>
<comment type="similarity">
    <text evidence="8">Belongs to the peptidase M36 family.</text>
</comment>
<evidence type="ECO:0000256" key="8">
    <source>
        <dbReference type="RuleBase" id="RU364017"/>
    </source>
</evidence>
<dbReference type="PANTHER" id="PTHR33478">
    <property type="entry name" value="EXTRACELLULAR METALLOPROTEINASE MEP"/>
    <property type="match status" value="1"/>
</dbReference>
<dbReference type="EC" id="3.4.24.-" evidence="8"/>
<evidence type="ECO:0000256" key="1">
    <source>
        <dbReference type="ARBA" id="ARBA00022670"/>
    </source>
</evidence>
<evidence type="ECO:0000313" key="10">
    <source>
        <dbReference type="EMBL" id="KAG7130065.1"/>
    </source>
</evidence>
<evidence type="ECO:0000313" key="11">
    <source>
        <dbReference type="Proteomes" id="UP000689129"/>
    </source>
</evidence>
<evidence type="ECO:0000256" key="6">
    <source>
        <dbReference type="PIRSR" id="PIRSR601842-1"/>
    </source>
</evidence>
<dbReference type="AlphaFoldDB" id="A0A8I2ZFL1"/>
<keyword evidence="5 8" id="KW-0482">Metalloprotease</keyword>
<evidence type="ECO:0000256" key="4">
    <source>
        <dbReference type="ARBA" id="ARBA00022833"/>
    </source>
</evidence>
<evidence type="ECO:0000256" key="3">
    <source>
        <dbReference type="ARBA" id="ARBA00022801"/>
    </source>
</evidence>
<reference evidence="10" key="1">
    <citation type="journal article" date="2021" name="Mol. Plant Pathol.">
        <title>A 20-kb lineage-specific genomic region tames virulence in pathogenic amphidiploid Verticillium longisporum.</title>
        <authorList>
            <person name="Harting R."/>
            <person name="Starke J."/>
            <person name="Kusch H."/>
            <person name="Poggeler S."/>
            <person name="Maurus I."/>
            <person name="Schluter R."/>
            <person name="Landesfeind M."/>
            <person name="Bulla I."/>
            <person name="Nowrousian M."/>
            <person name="de Jonge R."/>
            <person name="Stahlhut G."/>
            <person name="Hoff K.J."/>
            <person name="Asshauer K.P."/>
            <person name="Thurmer A."/>
            <person name="Stanke M."/>
            <person name="Daniel R."/>
            <person name="Morgenstern B."/>
            <person name="Thomma B.P.H.J."/>
            <person name="Kronstad J.W."/>
            <person name="Braus-Stromeyer S.A."/>
            <person name="Braus G.H."/>
        </authorList>
    </citation>
    <scope>NUCLEOTIDE SEQUENCE</scope>
    <source>
        <strain evidence="10">Vl32</strain>
    </source>
</reference>
<dbReference type="GO" id="GO:0006508">
    <property type="term" value="P:proteolysis"/>
    <property type="evidence" value="ECO:0007669"/>
    <property type="project" value="UniProtKB-KW"/>
</dbReference>
<dbReference type="CDD" id="cd09596">
    <property type="entry name" value="M36"/>
    <property type="match status" value="1"/>
</dbReference>
<feature type="binding site" evidence="7">
    <location>
        <position position="442"/>
    </location>
    <ligand>
        <name>Zn(2+)</name>
        <dbReference type="ChEBI" id="CHEBI:29105"/>
        <note>catalytic</note>
    </ligand>
</feature>
<dbReference type="GO" id="GO:0004222">
    <property type="term" value="F:metalloendopeptidase activity"/>
    <property type="evidence" value="ECO:0007669"/>
    <property type="project" value="InterPro"/>
</dbReference>
<dbReference type="InterPro" id="IPR011096">
    <property type="entry name" value="FTP_domain"/>
</dbReference>
<sequence length="647" mass="69381">MRAEFLPRYVESQAHSFNTMVLLSTLLSLASLAAAHPARGPASSLQWNNRAAALSSYRFGAASTYTSLDISPANGSQRVKRERDEDVNYVDIATRTLREAIPGAAFRLIDDSYVGTNGVAHVHFQQTIGGVDVDDASFNVNILEDGTVLSFGNSFAKQDLHRRNYEEVERDPLVAFKNAVELLNLPISNASSATAEPTDEAGLFVIRGTKGSSSDPKAKLAYVRHEETVLLVWRLETNIDDSQLLVYVDADTGKTISGVYDSVKTASYEVYPWGSGNPTEVDRKLVVNPEDTASSPFGWHSDGAQSFTTLRGNNAFITYPGGSTHANSPSLVFSYPYSPLASGQRYTEASAAQGFYTVNKFHDILYALGFNEPAGNFQTNNIGKGGAAGDPLNLTIQTTTGAALISVSADGTSPRIQMGVWSGSLARDSVFETTVLLHEYMHGVTARLVGGPGSGRCLSNMDGLSIDEGFSDLVPTILRVKAGDTRSRDYTIADWATGQPVGLRSHYISTSLATTPLTFESLNRLVVSGGFDLATVWASAFYDIFWNLADAYGIGDVNSVVLDAAGVPRGARYLLLKLILDSEALMPCNANHLQARDALLEADRVLTAGANRCAIWKGFARRGFGQNATVGSGTQGRVNGFAVPSGC</sequence>
<evidence type="ECO:0000256" key="5">
    <source>
        <dbReference type="ARBA" id="ARBA00023049"/>
    </source>
</evidence>
<accession>A0A8I2ZFL1</accession>
<name>A0A8I2ZFL1_VERLO</name>